<feature type="region of interest" description="Disordered" evidence="1">
    <location>
        <begin position="1"/>
        <end position="58"/>
    </location>
</feature>
<reference evidence="2" key="1">
    <citation type="submission" date="2020-06" db="EMBL/GenBank/DDBJ databases">
        <title>WGS assembly of Ceratodon purpureus strain R40.</title>
        <authorList>
            <person name="Carey S.B."/>
            <person name="Jenkins J."/>
            <person name="Shu S."/>
            <person name="Lovell J.T."/>
            <person name="Sreedasyam A."/>
            <person name="Maumus F."/>
            <person name="Tiley G.P."/>
            <person name="Fernandez-Pozo N."/>
            <person name="Barry K."/>
            <person name="Chen C."/>
            <person name="Wang M."/>
            <person name="Lipzen A."/>
            <person name="Daum C."/>
            <person name="Saski C.A."/>
            <person name="Payton A.C."/>
            <person name="Mcbreen J.C."/>
            <person name="Conrad R.E."/>
            <person name="Kollar L.M."/>
            <person name="Olsson S."/>
            <person name="Huttunen S."/>
            <person name="Landis J.B."/>
            <person name="Wickett N.J."/>
            <person name="Johnson M.G."/>
            <person name="Rensing S.A."/>
            <person name="Grimwood J."/>
            <person name="Schmutz J."/>
            <person name="Mcdaniel S.F."/>
        </authorList>
    </citation>
    <scope>NUCLEOTIDE SEQUENCE</scope>
    <source>
        <strain evidence="2">R40</strain>
    </source>
</reference>
<comment type="caution">
    <text evidence="2">The sequence shown here is derived from an EMBL/GenBank/DDBJ whole genome shotgun (WGS) entry which is preliminary data.</text>
</comment>
<dbReference type="Proteomes" id="UP000822688">
    <property type="component" value="Chromosome V"/>
</dbReference>
<proteinExistence type="predicted"/>
<gene>
    <name evidence="2" type="ORF">KC19_VG133900</name>
</gene>
<dbReference type="EMBL" id="CM026426">
    <property type="protein sequence ID" value="KAG0572905.1"/>
    <property type="molecule type" value="Genomic_DNA"/>
</dbReference>
<evidence type="ECO:0000256" key="1">
    <source>
        <dbReference type="SAM" id="MobiDB-lite"/>
    </source>
</evidence>
<evidence type="ECO:0000313" key="2">
    <source>
        <dbReference type="EMBL" id="KAG0572905.1"/>
    </source>
</evidence>
<feature type="compositionally biased region" description="Basic and acidic residues" evidence="1">
    <location>
        <begin position="18"/>
        <end position="29"/>
    </location>
</feature>
<evidence type="ECO:0000313" key="3">
    <source>
        <dbReference type="Proteomes" id="UP000822688"/>
    </source>
</evidence>
<accession>A0A8T0HQ91</accession>
<name>A0A8T0HQ91_CERPU</name>
<feature type="compositionally biased region" description="Basic residues" evidence="1">
    <location>
        <begin position="30"/>
        <end position="39"/>
    </location>
</feature>
<keyword evidence="3" id="KW-1185">Reference proteome</keyword>
<organism evidence="2 3">
    <name type="scientific">Ceratodon purpureus</name>
    <name type="common">Fire moss</name>
    <name type="synonym">Dicranum purpureum</name>
    <dbReference type="NCBI Taxonomy" id="3225"/>
    <lineage>
        <taxon>Eukaryota</taxon>
        <taxon>Viridiplantae</taxon>
        <taxon>Streptophyta</taxon>
        <taxon>Embryophyta</taxon>
        <taxon>Bryophyta</taxon>
        <taxon>Bryophytina</taxon>
        <taxon>Bryopsida</taxon>
        <taxon>Dicranidae</taxon>
        <taxon>Pseudoditrichales</taxon>
        <taxon>Ditrichaceae</taxon>
        <taxon>Ceratodon</taxon>
    </lineage>
</organism>
<protein>
    <submittedName>
        <fullName evidence="2">Uncharacterized protein</fullName>
    </submittedName>
</protein>
<sequence>MSPDDEDAFQKHGPTIRETLKRKAEEKKIPKNSRKKGKPLKSSNAGDPAIPEVSKKQEAIDLLRDRFTDKYRDGMGGSGFGSRGASGQPLGINCGMRDIVNGADTTDCIIKEGQGGDIGRELSCNVSYDRIQCHSGPDGGDDVSILEDPSQRPVVVSQLAPQEKLRRIHVWDDDFDNVKDLQQHWADGKGCLVCSHSIPVHT</sequence>
<dbReference type="AlphaFoldDB" id="A0A8T0HQ91"/>